<reference evidence="1" key="2">
    <citation type="journal article" date="2023" name="Microorganisms">
        <title>Isolation and Genomic Characteristics of Cat-Borne Campylobacter felis sp. nov. and Sheep-Borne Campylobacter ovis sp. nov.</title>
        <authorList>
            <person name="Wang H."/>
            <person name="Li Y."/>
            <person name="Gu Y."/>
            <person name="Zhou G."/>
            <person name="Chen X."/>
            <person name="Zhang X."/>
            <person name="Shao Z."/>
            <person name="Zhang J."/>
            <person name="Zhang M."/>
        </authorList>
    </citation>
    <scope>NUCLEOTIDE SEQUENCE</scope>
    <source>
        <strain evidence="1">PS10</strain>
    </source>
</reference>
<dbReference type="EMBL" id="JANURM010000016">
    <property type="protein sequence ID" value="MDL0089590.1"/>
    <property type="molecule type" value="Genomic_DNA"/>
</dbReference>
<name>A0ABT7HRT9_9BACT</name>
<protein>
    <recommendedName>
        <fullName evidence="3">Methyltransferase</fullName>
    </recommendedName>
</protein>
<gene>
    <name evidence="1" type="ORF">NYG85_09495</name>
</gene>
<dbReference type="RefSeq" id="WP_284938280.1">
    <property type="nucleotide sequence ID" value="NZ_JANURM010000016.1"/>
</dbReference>
<comment type="caution">
    <text evidence="1">The sequence shown here is derived from an EMBL/GenBank/DDBJ whole genome shotgun (WGS) entry which is preliminary data.</text>
</comment>
<keyword evidence="2" id="KW-1185">Reference proteome</keyword>
<dbReference type="Proteomes" id="UP001173801">
    <property type="component" value="Unassembled WGS sequence"/>
</dbReference>
<evidence type="ECO:0000313" key="2">
    <source>
        <dbReference type="Proteomes" id="UP001173801"/>
    </source>
</evidence>
<organism evidence="1 2">
    <name type="scientific">Campylobacter gastrosuis</name>
    <dbReference type="NCBI Taxonomy" id="2974576"/>
    <lineage>
        <taxon>Bacteria</taxon>
        <taxon>Pseudomonadati</taxon>
        <taxon>Campylobacterota</taxon>
        <taxon>Epsilonproteobacteria</taxon>
        <taxon>Campylobacterales</taxon>
        <taxon>Campylobacteraceae</taxon>
        <taxon>Campylobacter</taxon>
    </lineage>
</organism>
<reference evidence="1" key="1">
    <citation type="submission" date="2022-08" db="EMBL/GenBank/DDBJ databases">
        <authorList>
            <person name="Wang H."/>
        </authorList>
    </citation>
    <scope>NUCLEOTIDE SEQUENCE</scope>
    <source>
        <strain evidence="1">PS10</strain>
    </source>
</reference>
<sequence length="45" mass="5445">MKFFDDFGVFLWGKFDYKKAELMAQNCDNFRLDSDYSELLLARKK</sequence>
<accession>A0ABT7HRT9</accession>
<proteinExistence type="predicted"/>
<evidence type="ECO:0000313" key="1">
    <source>
        <dbReference type="EMBL" id="MDL0089590.1"/>
    </source>
</evidence>
<evidence type="ECO:0008006" key="3">
    <source>
        <dbReference type="Google" id="ProtNLM"/>
    </source>
</evidence>